<comment type="subcellular location">
    <subcellularLocation>
        <location evidence="1">Membrane</location>
        <topology evidence="1">Multi-pass membrane protein</topology>
    </subcellularLocation>
</comment>
<dbReference type="PRINTS" id="PR00259">
    <property type="entry name" value="TMFOUR"/>
</dbReference>
<dbReference type="CDD" id="cd03127">
    <property type="entry name" value="tetraspanin_LEL"/>
    <property type="match status" value="1"/>
</dbReference>
<dbReference type="GeneID" id="8230604"/>
<dbReference type="PANTHER" id="PTHR19282">
    <property type="entry name" value="TETRASPANIN"/>
    <property type="match status" value="1"/>
</dbReference>
<dbReference type="CTD" id="8230604"/>
<proteinExistence type="predicted"/>
<evidence type="ECO:0000313" key="6">
    <source>
        <dbReference type="EMBL" id="EEB16797.1"/>
    </source>
</evidence>
<keyword evidence="4 5" id="KW-0472">Membrane</keyword>
<dbReference type="SUPFAM" id="SSF48652">
    <property type="entry name" value="Tetraspanin"/>
    <property type="match status" value="1"/>
</dbReference>
<evidence type="ECO:0000256" key="3">
    <source>
        <dbReference type="ARBA" id="ARBA00022989"/>
    </source>
</evidence>
<organism>
    <name type="scientific">Pediculus humanus subsp. corporis</name>
    <name type="common">Body louse</name>
    <dbReference type="NCBI Taxonomy" id="121224"/>
    <lineage>
        <taxon>Eukaryota</taxon>
        <taxon>Metazoa</taxon>
        <taxon>Ecdysozoa</taxon>
        <taxon>Arthropoda</taxon>
        <taxon>Hexapoda</taxon>
        <taxon>Insecta</taxon>
        <taxon>Pterygota</taxon>
        <taxon>Neoptera</taxon>
        <taxon>Paraneoptera</taxon>
        <taxon>Psocodea</taxon>
        <taxon>Troctomorpha</taxon>
        <taxon>Phthiraptera</taxon>
        <taxon>Anoplura</taxon>
        <taxon>Pediculidae</taxon>
        <taxon>Pediculus</taxon>
    </lineage>
</organism>
<sequence>MSSIFLVYIAATAHELFSDINRMLSPSLLLPVIGVFIVLLAGVGYVGIARQSSTLISIYTQLLVFIFALEIAAGLGVLSYRDEIRSMASNKMKKAIYEYPNDPFTANLVDYLRCCGVNNYWDWDNVLVEKNYTKCQGGNTILPESCCRKINSTMEVNKRGCLTAVNFMLHKSSLFLALGIMTVSTIQILGTYFSYSLATSLRKFKLQQVKNHFNIGNENVARQTERNEKSNHY</sequence>
<keyword evidence="8" id="KW-1185">Reference proteome</keyword>
<evidence type="ECO:0000256" key="4">
    <source>
        <dbReference type="ARBA" id="ARBA00023136"/>
    </source>
</evidence>
<evidence type="ECO:0000256" key="5">
    <source>
        <dbReference type="SAM" id="Phobius"/>
    </source>
</evidence>
<evidence type="ECO:0000313" key="8">
    <source>
        <dbReference type="Proteomes" id="UP000009046"/>
    </source>
</evidence>
<keyword evidence="2 5" id="KW-0812">Transmembrane</keyword>
<gene>
    <name evidence="7" type="primary">8230604</name>
    <name evidence="6" type="ORF">Phum_PHUM437940</name>
</gene>
<dbReference type="EMBL" id="DS235773">
    <property type="protein sequence ID" value="EEB16797.1"/>
    <property type="molecule type" value="Genomic_DNA"/>
</dbReference>
<dbReference type="HOGENOM" id="CLU_055524_6_1_1"/>
<dbReference type="Proteomes" id="UP000009046">
    <property type="component" value="Unassembled WGS sequence"/>
</dbReference>
<dbReference type="EMBL" id="AAZO01005347">
    <property type="status" value="NOT_ANNOTATED_CDS"/>
    <property type="molecule type" value="Genomic_DNA"/>
</dbReference>
<dbReference type="AlphaFoldDB" id="E0VTU1"/>
<dbReference type="InParanoid" id="E0VTU1"/>
<dbReference type="eggNOG" id="KOG3882">
    <property type="taxonomic scope" value="Eukaryota"/>
</dbReference>
<feature type="transmembrane region" description="Helical" evidence="5">
    <location>
        <begin position="58"/>
        <end position="80"/>
    </location>
</feature>
<protein>
    <submittedName>
        <fullName evidence="6">CD63 antigen, putative</fullName>
    </submittedName>
</protein>
<reference evidence="7" key="3">
    <citation type="submission" date="2021-02" db="UniProtKB">
        <authorList>
            <consortium name="EnsemblMetazoa"/>
        </authorList>
    </citation>
    <scope>IDENTIFICATION</scope>
    <source>
        <strain evidence="7">USDA</strain>
    </source>
</reference>
<dbReference type="OMA" id="YNMKSIR"/>
<dbReference type="KEGG" id="phu:Phum_PHUM437940"/>
<name>E0VTU1_PEDHC</name>
<dbReference type="EnsemblMetazoa" id="PHUM437940-RA">
    <property type="protein sequence ID" value="PHUM437940-PA"/>
    <property type="gene ID" value="PHUM437940"/>
</dbReference>
<dbReference type="PANTHER" id="PTHR19282:SF544">
    <property type="entry name" value="TETRASPANIN"/>
    <property type="match status" value="1"/>
</dbReference>
<evidence type="ECO:0000256" key="2">
    <source>
        <dbReference type="ARBA" id="ARBA00022692"/>
    </source>
</evidence>
<evidence type="ECO:0000313" key="7">
    <source>
        <dbReference type="EnsemblMetazoa" id="PHUM437940-PA"/>
    </source>
</evidence>
<accession>E0VTU1</accession>
<dbReference type="Gene3D" id="1.10.1450.10">
    <property type="entry name" value="Tetraspanin"/>
    <property type="match status" value="1"/>
</dbReference>
<keyword evidence="3 5" id="KW-1133">Transmembrane helix</keyword>
<dbReference type="InterPro" id="IPR008952">
    <property type="entry name" value="Tetraspanin_EC2_sf"/>
</dbReference>
<feature type="transmembrane region" description="Helical" evidence="5">
    <location>
        <begin position="174"/>
        <end position="195"/>
    </location>
</feature>
<feature type="transmembrane region" description="Helical" evidence="5">
    <location>
        <begin position="28"/>
        <end position="46"/>
    </location>
</feature>
<dbReference type="OrthoDB" id="10051815at2759"/>
<dbReference type="Pfam" id="PF00335">
    <property type="entry name" value="Tetraspanin"/>
    <property type="match status" value="1"/>
</dbReference>
<reference evidence="6" key="1">
    <citation type="submission" date="2007-04" db="EMBL/GenBank/DDBJ databases">
        <title>Annotation of Pediculus humanus corporis strain USDA.</title>
        <authorList>
            <person name="Kirkness E."/>
            <person name="Hannick L."/>
            <person name="Hass B."/>
            <person name="Bruggner R."/>
            <person name="Lawson D."/>
            <person name="Bidwell S."/>
            <person name="Joardar V."/>
            <person name="Caler E."/>
            <person name="Walenz B."/>
            <person name="Inman J."/>
            <person name="Schobel S."/>
            <person name="Galinsky K."/>
            <person name="Amedeo P."/>
            <person name="Strausberg R."/>
        </authorList>
    </citation>
    <scope>NUCLEOTIDE SEQUENCE</scope>
    <source>
        <strain evidence="6">USDA</strain>
    </source>
</reference>
<evidence type="ECO:0000256" key="1">
    <source>
        <dbReference type="ARBA" id="ARBA00004141"/>
    </source>
</evidence>
<dbReference type="InterPro" id="IPR018499">
    <property type="entry name" value="Tetraspanin/Peripherin"/>
</dbReference>
<dbReference type="RefSeq" id="XP_002429535.1">
    <property type="nucleotide sequence ID" value="XM_002429490.1"/>
</dbReference>
<reference evidence="6" key="2">
    <citation type="submission" date="2007-04" db="EMBL/GenBank/DDBJ databases">
        <title>The genome of the human body louse.</title>
        <authorList>
            <consortium name="The Human Body Louse Genome Consortium"/>
            <person name="Kirkness E."/>
            <person name="Walenz B."/>
            <person name="Hass B."/>
            <person name="Bruggner R."/>
            <person name="Strausberg R."/>
        </authorList>
    </citation>
    <scope>NUCLEOTIDE SEQUENCE</scope>
    <source>
        <strain evidence="6">USDA</strain>
    </source>
</reference>
<dbReference type="GO" id="GO:0005886">
    <property type="term" value="C:plasma membrane"/>
    <property type="evidence" value="ECO:0007669"/>
    <property type="project" value="TreeGrafter"/>
</dbReference>
<dbReference type="VEuPathDB" id="VectorBase:PHUM437940"/>